<evidence type="ECO:0000313" key="2">
    <source>
        <dbReference type="Proteomes" id="UP000663843"/>
    </source>
</evidence>
<evidence type="ECO:0000313" key="1">
    <source>
        <dbReference type="EMBL" id="CAE6392417.1"/>
    </source>
</evidence>
<reference evidence="1" key="1">
    <citation type="submission" date="2021-01" db="EMBL/GenBank/DDBJ databases">
        <authorList>
            <person name="Kaushik A."/>
        </authorList>
    </citation>
    <scope>NUCLEOTIDE SEQUENCE</scope>
    <source>
        <strain evidence="1">AG2-2IIIB</strain>
    </source>
</reference>
<accession>A0A8H2WJG6</accession>
<name>A0A8H2WJG6_9AGAM</name>
<organism evidence="1 2">
    <name type="scientific">Rhizoctonia solani</name>
    <dbReference type="NCBI Taxonomy" id="456999"/>
    <lineage>
        <taxon>Eukaryota</taxon>
        <taxon>Fungi</taxon>
        <taxon>Dikarya</taxon>
        <taxon>Basidiomycota</taxon>
        <taxon>Agaricomycotina</taxon>
        <taxon>Agaricomycetes</taxon>
        <taxon>Cantharellales</taxon>
        <taxon>Ceratobasidiaceae</taxon>
        <taxon>Rhizoctonia</taxon>
    </lineage>
</organism>
<gene>
    <name evidence="1" type="ORF">RDB_LOCUS31289</name>
</gene>
<dbReference type="EMBL" id="CAJMWT010001326">
    <property type="protein sequence ID" value="CAE6392417.1"/>
    <property type="molecule type" value="Genomic_DNA"/>
</dbReference>
<comment type="caution">
    <text evidence="1">The sequence shown here is derived from an EMBL/GenBank/DDBJ whole genome shotgun (WGS) entry which is preliminary data.</text>
</comment>
<dbReference type="Proteomes" id="UP000663843">
    <property type="component" value="Unassembled WGS sequence"/>
</dbReference>
<sequence length="283" mass="32021">MLPPEIILDIIVYVIADIKATERLKLNGLLYANRMIYSLLSEKLYHTSILYAPRMPSRFAEALALSPRLASLTRNIWIGTMRLENFGNYQLGPTSSPISRILALAPNLRRLALPSEYFPRLVAPNEIPPIEHLTITEELFPLSTPKLPTLCTIHVHGLLWPTRTEIVISHFPNLKHLFCTIPYSFQTSYVMPAAQCTQTLQSRIRSLLSIEFNCSKRVAILLRKALAGCVDPESKTQITINSVNFDHELPGETWFQECARVMITEDWGALARNSDIPLEGRVV</sequence>
<dbReference type="AlphaFoldDB" id="A0A8H2WJG6"/>
<protein>
    <submittedName>
        <fullName evidence="1">Uncharacterized protein</fullName>
    </submittedName>
</protein>
<proteinExistence type="predicted"/>